<proteinExistence type="predicted"/>
<sequence>MWLGPQPIVMIYCAEVIEKLFTGGKNLGKGHLYKFLLPWLGLGLLTYKPDKWRPRRKLLTPTFHYDILKSFVYIFNTQSEILTGRLDEFFCGGRRAIVDAGHWVTLCALDIICESSMGQCVGAQLNEDSDYVKAVHTVNDIIQRRQLNPFMWSDFVFKYFGEGREHVKAIETLHGFRSKVIAERREQIRVDGGLRVNQKCNFLDLMLEMEKNGELTLDDISSEVDIFMFEGHDTTATGLTWAIQLLGCHPGIQEKVRGEIQAVVGNDPSDITFEQLGRLKYLECCLKESLRLYPSVPIYNRVLDQDEVVDDKIIPRGTEILINAYLMHRDAKYWPDPEAFRPERFTVEEANGRHPYAYLPFSAGSRNCIGQRFALMEEKTVLVHLLSKFNIRSLKRMDEIRCKTELILRPDEPIMVELTLIK</sequence>
<protein>
    <submittedName>
        <fullName evidence="2">Cytochrome P450 4c3</fullName>
    </submittedName>
</protein>
<dbReference type="WBParaSite" id="RSKR_0000516700.1">
    <property type="protein sequence ID" value="RSKR_0000516700.1"/>
    <property type="gene ID" value="RSKR_0000516700"/>
</dbReference>
<organism evidence="1 2">
    <name type="scientific">Rhabditophanes sp. KR3021</name>
    <dbReference type="NCBI Taxonomy" id="114890"/>
    <lineage>
        <taxon>Eukaryota</taxon>
        <taxon>Metazoa</taxon>
        <taxon>Ecdysozoa</taxon>
        <taxon>Nematoda</taxon>
        <taxon>Chromadorea</taxon>
        <taxon>Rhabditida</taxon>
        <taxon>Tylenchina</taxon>
        <taxon>Panagrolaimomorpha</taxon>
        <taxon>Strongyloidoidea</taxon>
        <taxon>Alloionematidae</taxon>
        <taxon>Rhabditophanes</taxon>
    </lineage>
</organism>
<evidence type="ECO:0000313" key="1">
    <source>
        <dbReference type="Proteomes" id="UP000095286"/>
    </source>
</evidence>
<accession>A0AC35TWC5</accession>
<name>A0AC35TWC5_9BILA</name>
<dbReference type="Proteomes" id="UP000095286">
    <property type="component" value="Unplaced"/>
</dbReference>
<evidence type="ECO:0000313" key="2">
    <source>
        <dbReference type="WBParaSite" id="RSKR_0000516700.1"/>
    </source>
</evidence>
<reference evidence="2" key="1">
    <citation type="submission" date="2016-11" db="UniProtKB">
        <authorList>
            <consortium name="WormBaseParasite"/>
        </authorList>
    </citation>
    <scope>IDENTIFICATION</scope>
    <source>
        <strain evidence="2">KR3021</strain>
    </source>
</reference>